<evidence type="ECO:0000256" key="2">
    <source>
        <dbReference type="SAM" id="MobiDB-lite"/>
    </source>
</evidence>
<accession>A0ABD2PIM0</accession>
<feature type="compositionally biased region" description="Polar residues" evidence="2">
    <location>
        <begin position="119"/>
        <end position="132"/>
    </location>
</feature>
<dbReference type="SMART" id="SM00355">
    <property type="entry name" value="ZnF_C2H2"/>
    <property type="match status" value="2"/>
</dbReference>
<dbReference type="PROSITE" id="PS50157">
    <property type="entry name" value="ZINC_FINGER_C2H2_2"/>
    <property type="match status" value="2"/>
</dbReference>
<keyword evidence="1" id="KW-0863">Zinc-finger</keyword>
<evidence type="ECO:0000313" key="4">
    <source>
        <dbReference type="EMBL" id="KAL3307246.1"/>
    </source>
</evidence>
<dbReference type="PROSITE" id="PS00028">
    <property type="entry name" value="ZINC_FINGER_C2H2_1"/>
    <property type="match status" value="2"/>
</dbReference>
<evidence type="ECO:0000256" key="1">
    <source>
        <dbReference type="PROSITE-ProRule" id="PRU00042"/>
    </source>
</evidence>
<proteinExistence type="predicted"/>
<feature type="domain" description="C2H2-type" evidence="3">
    <location>
        <begin position="17"/>
        <end position="45"/>
    </location>
</feature>
<reference evidence="4 5" key="1">
    <citation type="submission" date="2024-11" db="EMBL/GenBank/DDBJ databases">
        <title>Adaptive evolution of stress response genes in parasites aligns with host niche diversity.</title>
        <authorList>
            <person name="Hahn C."/>
            <person name="Resl P."/>
        </authorList>
    </citation>
    <scope>NUCLEOTIDE SEQUENCE [LARGE SCALE GENOMIC DNA]</scope>
    <source>
        <strain evidence="4">EGGRZ-B1_66</strain>
        <tissue evidence="4">Body</tissue>
    </source>
</reference>
<dbReference type="Gene3D" id="3.30.160.60">
    <property type="entry name" value="Classic Zinc Finger"/>
    <property type="match status" value="1"/>
</dbReference>
<feature type="region of interest" description="Disordered" evidence="2">
    <location>
        <begin position="119"/>
        <end position="157"/>
    </location>
</feature>
<dbReference type="Proteomes" id="UP001626550">
    <property type="component" value="Unassembled WGS sequence"/>
</dbReference>
<name>A0ABD2PIM0_9PLAT</name>
<gene>
    <name evidence="4" type="ORF">Ciccas_014244</name>
</gene>
<protein>
    <recommendedName>
        <fullName evidence="3">C2H2-type domain-containing protein</fullName>
    </recommendedName>
</protein>
<comment type="caution">
    <text evidence="4">The sequence shown here is derived from an EMBL/GenBank/DDBJ whole genome shotgun (WGS) entry which is preliminary data.</text>
</comment>
<dbReference type="InterPro" id="IPR036236">
    <property type="entry name" value="Znf_C2H2_sf"/>
</dbReference>
<keyword evidence="1" id="KW-0862">Zinc</keyword>
<dbReference type="SUPFAM" id="SSF57667">
    <property type="entry name" value="beta-beta-alpha zinc fingers"/>
    <property type="match status" value="1"/>
</dbReference>
<feature type="compositionally biased region" description="Low complexity" evidence="2">
    <location>
        <begin position="141"/>
        <end position="150"/>
    </location>
</feature>
<dbReference type="AlphaFoldDB" id="A0ABD2PIM0"/>
<dbReference type="EMBL" id="JBJKFK010007880">
    <property type="protein sequence ID" value="KAL3307246.1"/>
    <property type="molecule type" value="Genomic_DNA"/>
</dbReference>
<dbReference type="GO" id="GO:0008270">
    <property type="term" value="F:zinc ion binding"/>
    <property type="evidence" value="ECO:0007669"/>
    <property type="project" value="UniProtKB-KW"/>
</dbReference>
<feature type="domain" description="C2H2-type" evidence="3">
    <location>
        <begin position="49"/>
        <end position="76"/>
    </location>
</feature>
<dbReference type="InterPro" id="IPR013087">
    <property type="entry name" value="Znf_C2H2_type"/>
</dbReference>
<feature type="region of interest" description="Disordered" evidence="2">
    <location>
        <begin position="180"/>
        <end position="208"/>
    </location>
</feature>
<keyword evidence="5" id="KW-1185">Reference proteome</keyword>
<organism evidence="4 5">
    <name type="scientific">Cichlidogyrus casuarinus</name>
    <dbReference type="NCBI Taxonomy" id="1844966"/>
    <lineage>
        <taxon>Eukaryota</taxon>
        <taxon>Metazoa</taxon>
        <taxon>Spiralia</taxon>
        <taxon>Lophotrochozoa</taxon>
        <taxon>Platyhelminthes</taxon>
        <taxon>Monogenea</taxon>
        <taxon>Monopisthocotylea</taxon>
        <taxon>Dactylogyridea</taxon>
        <taxon>Ancyrocephalidae</taxon>
        <taxon>Cichlidogyrus</taxon>
    </lineage>
</organism>
<dbReference type="Pfam" id="PF00096">
    <property type="entry name" value="zf-C2H2"/>
    <property type="match status" value="1"/>
</dbReference>
<sequence>MSNLQSHQRQHMKDKHFKCSHCVMCFDQQEELDMHVQARHVNHKYAKILRCPICFKDYNSETYLNKHLRRHREKLASSALKNVATNAPAQSVMENIATDFVAQFAMAAMASQHHYQQSVDPQVTSSSRQQLAPCSDFAGQSSSASTPSSSRPHYMDCSQGYLSEQSSLFYQNSTVTPTFPSYSSGSEFRSPESKNSSHLEPPNLYFSQ</sequence>
<evidence type="ECO:0000313" key="5">
    <source>
        <dbReference type="Proteomes" id="UP001626550"/>
    </source>
</evidence>
<evidence type="ECO:0000259" key="3">
    <source>
        <dbReference type="PROSITE" id="PS50157"/>
    </source>
</evidence>
<keyword evidence="1" id="KW-0479">Metal-binding</keyword>